<dbReference type="FunFam" id="3.40.50.200:FF:000015">
    <property type="entry name" value="Tripeptidyl peptidase A"/>
    <property type="match status" value="1"/>
</dbReference>
<dbReference type="CDD" id="cd04056">
    <property type="entry name" value="Peptidases_S53"/>
    <property type="match status" value="1"/>
</dbReference>
<keyword evidence="10 15" id="KW-0720">Serine protease</keyword>
<protein>
    <recommendedName>
        <fullName evidence="4">tripeptidyl-peptidase II</fullName>
        <ecNumber evidence="4">3.4.14.10</ecNumber>
    </recommendedName>
</protein>
<feature type="domain" description="Peptidase S53" evidence="17">
    <location>
        <begin position="203"/>
        <end position="594"/>
    </location>
</feature>
<dbReference type="InterPro" id="IPR050819">
    <property type="entry name" value="Tripeptidyl-peptidase_I"/>
</dbReference>
<comment type="subcellular location">
    <subcellularLocation>
        <location evidence="3">Secreted</location>
        <location evidence="3">Extracellular space</location>
    </subcellularLocation>
</comment>
<dbReference type="SUPFAM" id="SSF54897">
    <property type="entry name" value="Protease propeptides/inhibitors"/>
    <property type="match status" value="1"/>
</dbReference>
<evidence type="ECO:0000256" key="12">
    <source>
        <dbReference type="ARBA" id="ARBA00023026"/>
    </source>
</evidence>
<comment type="catalytic activity">
    <reaction evidence="1">
        <text>Release of an N-terminal tripeptide from a polypeptide.</text>
        <dbReference type="EC" id="3.4.14.10"/>
    </reaction>
</comment>
<dbReference type="Gene3D" id="3.40.50.200">
    <property type="entry name" value="Peptidase S8/S53 domain"/>
    <property type="match status" value="1"/>
</dbReference>
<evidence type="ECO:0000256" key="16">
    <source>
        <dbReference type="SAM" id="SignalP"/>
    </source>
</evidence>
<dbReference type="OrthoDB" id="2919105at2759"/>
<keyword evidence="14" id="KW-0325">Glycoprotein</keyword>
<keyword evidence="9 15" id="KW-0378">Hydrolase</keyword>
<dbReference type="SUPFAM" id="SSF52743">
    <property type="entry name" value="Subtilisin-like"/>
    <property type="match status" value="1"/>
</dbReference>
<dbReference type="InterPro" id="IPR000209">
    <property type="entry name" value="Peptidase_S8/S53_dom"/>
</dbReference>
<dbReference type="SMART" id="SM00944">
    <property type="entry name" value="Pro-kuma_activ"/>
    <property type="match status" value="1"/>
</dbReference>
<dbReference type="GO" id="GO:0008240">
    <property type="term" value="F:tripeptidyl-peptidase activity"/>
    <property type="evidence" value="ECO:0007669"/>
    <property type="project" value="UniProtKB-EC"/>
</dbReference>
<dbReference type="AlphaFoldDB" id="A0A9P8UZG3"/>
<dbReference type="Proteomes" id="UP000758603">
    <property type="component" value="Unassembled WGS sequence"/>
</dbReference>
<feature type="binding site" evidence="15">
    <location>
        <position position="575"/>
    </location>
    <ligand>
        <name>Ca(2+)</name>
        <dbReference type="ChEBI" id="CHEBI:29108"/>
    </ligand>
</feature>
<dbReference type="EC" id="3.4.14.10" evidence="4"/>
<evidence type="ECO:0000256" key="13">
    <source>
        <dbReference type="ARBA" id="ARBA00023145"/>
    </source>
</evidence>
<comment type="cofactor">
    <cofactor evidence="15">
        <name>Ca(2+)</name>
        <dbReference type="ChEBI" id="CHEBI:29108"/>
    </cofactor>
    <text evidence="15">Binds 1 Ca(2+) ion per subunit.</text>
</comment>
<keyword evidence="11 15" id="KW-0106">Calcium</keyword>
<evidence type="ECO:0000256" key="9">
    <source>
        <dbReference type="ARBA" id="ARBA00022801"/>
    </source>
</evidence>
<dbReference type="RefSeq" id="XP_045965076.1">
    <property type="nucleotide sequence ID" value="XM_046097389.1"/>
</dbReference>
<feature type="chain" id="PRO_5040238490" description="tripeptidyl-peptidase II" evidence="16">
    <location>
        <begin position="17"/>
        <end position="594"/>
    </location>
</feature>
<dbReference type="PROSITE" id="PS51695">
    <property type="entry name" value="SEDOLISIN"/>
    <property type="match status" value="1"/>
</dbReference>
<dbReference type="InterPro" id="IPR023828">
    <property type="entry name" value="Peptidase_S8_Ser-AS"/>
</dbReference>
<keyword evidence="12" id="KW-0843">Virulence</keyword>
<name>A0A9P8UZG3_9PEZI</name>
<dbReference type="InterPro" id="IPR030400">
    <property type="entry name" value="Sedolisin_dom"/>
</dbReference>
<dbReference type="CDD" id="cd11377">
    <property type="entry name" value="Pro-peptidase_S53"/>
    <property type="match status" value="1"/>
</dbReference>
<organism evidence="18 19">
    <name type="scientific">Truncatella angustata</name>
    <dbReference type="NCBI Taxonomy" id="152316"/>
    <lineage>
        <taxon>Eukaryota</taxon>
        <taxon>Fungi</taxon>
        <taxon>Dikarya</taxon>
        <taxon>Ascomycota</taxon>
        <taxon>Pezizomycotina</taxon>
        <taxon>Sordariomycetes</taxon>
        <taxon>Xylariomycetidae</taxon>
        <taxon>Amphisphaeriales</taxon>
        <taxon>Sporocadaceae</taxon>
        <taxon>Truncatella</taxon>
    </lineage>
</organism>
<evidence type="ECO:0000256" key="1">
    <source>
        <dbReference type="ARBA" id="ARBA00001910"/>
    </source>
</evidence>
<accession>A0A9P8UZG3</accession>
<evidence type="ECO:0000256" key="4">
    <source>
        <dbReference type="ARBA" id="ARBA00012462"/>
    </source>
</evidence>
<dbReference type="PANTHER" id="PTHR14218:SF15">
    <property type="entry name" value="TRIPEPTIDYL-PEPTIDASE 1"/>
    <property type="match status" value="1"/>
</dbReference>
<keyword evidence="19" id="KW-1185">Reference proteome</keyword>
<evidence type="ECO:0000256" key="11">
    <source>
        <dbReference type="ARBA" id="ARBA00022837"/>
    </source>
</evidence>
<gene>
    <name evidence="18" type="ORF">BKA67DRAFT_511232</name>
</gene>
<evidence type="ECO:0000256" key="2">
    <source>
        <dbReference type="ARBA" id="ARBA00002451"/>
    </source>
</evidence>
<evidence type="ECO:0000256" key="7">
    <source>
        <dbReference type="ARBA" id="ARBA00022723"/>
    </source>
</evidence>
<dbReference type="EMBL" id="JAGPXC010000001">
    <property type="protein sequence ID" value="KAH6660945.1"/>
    <property type="molecule type" value="Genomic_DNA"/>
</dbReference>
<dbReference type="GO" id="GO:0005576">
    <property type="term" value="C:extracellular region"/>
    <property type="evidence" value="ECO:0007669"/>
    <property type="project" value="UniProtKB-SubCell"/>
</dbReference>
<keyword evidence="5" id="KW-0964">Secreted</keyword>
<comment type="caution">
    <text evidence="18">The sequence shown here is derived from an EMBL/GenBank/DDBJ whole genome shotgun (WGS) entry which is preliminary data.</text>
</comment>
<dbReference type="GO" id="GO:0004252">
    <property type="term" value="F:serine-type endopeptidase activity"/>
    <property type="evidence" value="ECO:0007669"/>
    <property type="project" value="UniProtKB-UniRule"/>
</dbReference>
<feature type="active site" description="Charge relay system" evidence="15">
    <location>
        <position position="286"/>
    </location>
</feature>
<dbReference type="GeneID" id="70126281"/>
<dbReference type="InterPro" id="IPR036852">
    <property type="entry name" value="Peptidase_S8/S53_dom_sf"/>
</dbReference>
<evidence type="ECO:0000256" key="6">
    <source>
        <dbReference type="ARBA" id="ARBA00022670"/>
    </source>
</evidence>
<dbReference type="InterPro" id="IPR015366">
    <property type="entry name" value="S53_propep"/>
</dbReference>
<keyword evidence="13" id="KW-0865">Zymogen</keyword>
<keyword evidence="7 15" id="KW-0479">Metal-binding</keyword>
<evidence type="ECO:0000256" key="10">
    <source>
        <dbReference type="ARBA" id="ARBA00022825"/>
    </source>
</evidence>
<proteinExistence type="predicted"/>
<dbReference type="Pfam" id="PF00082">
    <property type="entry name" value="Peptidase_S8"/>
    <property type="match status" value="1"/>
</dbReference>
<dbReference type="GO" id="GO:0006508">
    <property type="term" value="P:proteolysis"/>
    <property type="evidence" value="ECO:0007669"/>
    <property type="project" value="UniProtKB-KW"/>
</dbReference>
<sequence>MKFLSCFAAFIAVANAKIVTLPVKGQNLPSGWKLERRANPAEKIDLSVELKQPGLVELKARLAAISQPESIDYGKHLTKDEVDFYQQPDAHALRSVTSWLRDNGILNVRLEGSSIKFRSSVGAVRDLVEADIGHFSYRRSSTHLRATSYSIPDHLAQHIRFIHPLSHFAQPVPSNSKGVTGRDIPRQSGATRNNVVRRPCVDGVTPDCLRKLYHLPSSNSTEFSNGTPKTRFAVAGFLEQHAHYDDLSVFMQKYAPDIHATGYNISVSLLNAATNPQSPPEAAGTEASLDLEYATTLGYPTDVTYWLMGGRGEKIENGTLVPSEESRNEPFLEFLQDMLKLSDDEVPHVLSISYADDEDTVPRDYAIKVCDLFAVLSARGTSVFAASGDGGAAGTGLGECYSNDGHMRKTFIPTFPASCPYVTGVGATGYTLPIEGALISGGGFSNIFETPEWQDKDATGYIKAMNGAHMGFYNQTGRAIPDISAPGELFTILSGGEEAQVRGTSASTPVVAALVALVNEERLKAGKPSLGWLNPRLYSGKVRQSLIDVSAGSNAPCIYGKNDTEEGFSAYKGYDCVTGLGAIGQFSTFSEALG</sequence>
<dbReference type="PROSITE" id="PS00138">
    <property type="entry name" value="SUBTILASE_SER"/>
    <property type="match status" value="1"/>
</dbReference>
<evidence type="ECO:0000256" key="3">
    <source>
        <dbReference type="ARBA" id="ARBA00004239"/>
    </source>
</evidence>
<evidence type="ECO:0000313" key="18">
    <source>
        <dbReference type="EMBL" id="KAH6660945.1"/>
    </source>
</evidence>
<evidence type="ECO:0000256" key="5">
    <source>
        <dbReference type="ARBA" id="ARBA00022525"/>
    </source>
</evidence>
<feature type="active site" description="Charge relay system" evidence="15">
    <location>
        <position position="505"/>
    </location>
</feature>
<dbReference type="Pfam" id="PF09286">
    <property type="entry name" value="Pro-kuma_activ"/>
    <property type="match status" value="1"/>
</dbReference>
<feature type="binding site" evidence="15">
    <location>
        <position position="548"/>
    </location>
    <ligand>
        <name>Ca(2+)</name>
        <dbReference type="ChEBI" id="CHEBI:29108"/>
    </ligand>
</feature>
<keyword evidence="8 16" id="KW-0732">Signal</keyword>
<feature type="signal peptide" evidence="16">
    <location>
        <begin position="1"/>
        <end position="16"/>
    </location>
</feature>
<feature type="binding site" evidence="15">
    <location>
        <position position="573"/>
    </location>
    <ligand>
        <name>Ca(2+)</name>
        <dbReference type="ChEBI" id="CHEBI:29108"/>
    </ligand>
</feature>
<keyword evidence="6 15" id="KW-0645">Protease</keyword>
<evidence type="ECO:0000313" key="19">
    <source>
        <dbReference type="Proteomes" id="UP000758603"/>
    </source>
</evidence>
<feature type="binding site" evidence="15">
    <location>
        <position position="549"/>
    </location>
    <ligand>
        <name>Ca(2+)</name>
        <dbReference type="ChEBI" id="CHEBI:29108"/>
    </ligand>
</feature>
<comment type="function">
    <text evidence="2">Secreted tripeptidyl-peptidase which degrades proteins at acidic pHs and is involved in virulence.</text>
</comment>
<evidence type="ECO:0000259" key="17">
    <source>
        <dbReference type="PROSITE" id="PS51695"/>
    </source>
</evidence>
<evidence type="ECO:0000256" key="8">
    <source>
        <dbReference type="ARBA" id="ARBA00022729"/>
    </source>
</evidence>
<dbReference type="GO" id="GO:0046872">
    <property type="term" value="F:metal ion binding"/>
    <property type="evidence" value="ECO:0007669"/>
    <property type="project" value="UniProtKB-UniRule"/>
</dbReference>
<evidence type="ECO:0000256" key="14">
    <source>
        <dbReference type="ARBA" id="ARBA00023180"/>
    </source>
</evidence>
<evidence type="ECO:0000256" key="15">
    <source>
        <dbReference type="PROSITE-ProRule" id="PRU01032"/>
    </source>
</evidence>
<dbReference type="PANTHER" id="PTHR14218">
    <property type="entry name" value="PROTEASE S8 TRIPEPTIDYL PEPTIDASE I CLN2"/>
    <property type="match status" value="1"/>
</dbReference>
<reference evidence="18" key="1">
    <citation type="journal article" date="2021" name="Nat. Commun.">
        <title>Genetic determinants of endophytism in the Arabidopsis root mycobiome.</title>
        <authorList>
            <person name="Mesny F."/>
            <person name="Miyauchi S."/>
            <person name="Thiergart T."/>
            <person name="Pickel B."/>
            <person name="Atanasova L."/>
            <person name="Karlsson M."/>
            <person name="Huettel B."/>
            <person name="Barry K.W."/>
            <person name="Haridas S."/>
            <person name="Chen C."/>
            <person name="Bauer D."/>
            <person name="Andreopoulos W."/>
            <person name="Pangilinan J."/>
            <person name="LaButti K."/>
            <person name="Riley R."/>
            <person name="Lipzen A."/>
            <person name="Clum A."/>
            <person name="Drula E."/>
            <person name="Henrissat B."/>
            <person name="Kohler A."/>
            <person name="Grigoriev I.V."/>
            <person name="Martin F.M."/>
            <person name="Hacquard S."/>
        </authorList>
    </citation>
    <scope>NUCLEOTIDE SEQUENCE</scope>
    <source>
        <strain evidence="18">MPI-SDFR-AT-0073</strain>
    </source>
</reference>
<feature type="active site" description="Charge relay system" evidence="15">
    <location>
        <position position="290"/>
    </location>
</feature>